<name>A0A9W6KCR0_9ACTN</name>
<dbReference type="InterPro" id="IPR019587">
    <property type="entry name" value="Polyketide_cyclase/dehydratase"/>
</dbReference>
<evidence type="ECO:0000313" key="1">
    <source>
        <dbReference type="EMBL" id="GLK99715.1"/>
    </source>
</evidence>
<dbReference type="RefSeq" id="WP_261959650.1">
    <property type="nucleotide sequence ID" value="NZ_BAAAXA010000001.1"/>
</dbReference>
<accession>A0A9W6KCR0</accession>
<evidence type="ECO:0008006" key="3">
    <source>
        <dbReference type="Google" id="ProtNLM"/>
    </source>
</evidence>
<dbReference type="AlphaFoldDB" id="A0A9W6KCR0"/>
<dbReference type="InterPro" id="IPR023393">
    <property type="entry name" value="START-like_dom_sf"/>
</dbReference>
<protein>
    <recommendedName>
        <fullName evidence="3">Polyketide cyclase/dehydrase/lipid transport protein</fullName>
    </recommendedName>
</protein>
<reference evidence="1" key="1">
    <citation type="journal article" date="2014" name="Int. J. Syst. Evol. Microbiol.">
        <title>Complete genome sequence of Corynebacterium casei LMG S-19264T (=DSM 44701T), isolated from a smear-ripened cheese.</title>
        <authorList>
            <consortium name="US DOE Joint Genome Institute (JGI-PGF)"/>
            <person name="Walter F."/>
            <person name="Albersmeier A."/>
            <person name="Kalinowski J."/>
            <person name="Ruckert C."/>
        </authorList>
    </citation>
    <scope>NUCLEOTIDE SEQUENCE</scope>
    <source>
        <strain evidence="1">VKM Ac-1321</strain>
    </source>
</reference>
<dbReference type="EMBL" id="BSFP01000005">
    <property type="protein sequence ID" value="GLK99715.1"/>
    <property type="molecule type" value="Genomic_DNA"/>
</dbReference>
<dbReference type="Gene3D" id="3.30.530.20">
    <property type="match status" value="1"/>
</dbReference>
<organism evidence="1 2">
    <name type="scientific">Dactylosporangium matsuzakiense</name>
    <dbReference type="NCBI Taxonomy" id="53360"/>
    <lineage>
        <taxon>Bacteria</taxon>
        <taxon>Bacillati</taxon>
        <taxon>Actinomycetota</taxon>
        <taxon>Actinomycetes</taxon>
        <taxon>Micromonosporales</taxon>
        <taxon>Micromonosporaceae</taxon>
        <taxon>Dactylosporangium</taxon>
    </lineage>
</organism>
<evidence type="ECO:0000313" key="2">
    <source>
        <dbReference type="Proteomes" id="UP001143480"/>
    </source>
</evidence>
<dbReference type="SUPFAM" id="SSF55961">
    <property type="entry name" value="Bet v1-like"/>
    <property type="match status" value="1"/>
</dbReference>
<sequence>MTVDFRDTITIAAPAAVAGDIMKAVQEWPSWTASVSSAVRSRSGPLTVGETVVVTQPKLRPATWTVTEVGAGGFEWRSDSAPGVRNVGGHWASDNGDGTCTAELTLSFAGPLARVVTLLYSRLIRRYIRMEAEGLKRAAEAAAQTS</sequence>
<gene>
    <name evidence="1" type="ORF">GCM10017581_014560</name>
</gene>
<dbReference type="Proteomes" id="UP001143480">
    <property type="component" value="Unassembled WGS sequence"/>
</dbReference>
<keyword evidence="2" id="KW-1185">Reference proteome</keyword>
<dbReference type="Pfam" id="PF10604">
    <property type="entry name" value="Polyketide_cyc2"/>
    <property type="match status" value="1"/>
</dbReference>
<proteinExistence type="predicted"/>
<comment type="caution">
    <text evidence="1">The sequence shown here is derived from an EMBL/GenBank/DDBJ whole genome shotgun (WGS) entry which is preliminary data.</text>
</comment>
<reference evidence="1" key="2">
    <citation type="submission" date="2023-01" db="EMBL/GenBank/DDBJ databases">
        <authorList>
            <person name="Sun Q."/>
            <person name="Evtushenko L."/>
        </authorList>
    </citation>
    <scope>NUCLEOTIDE SEQUENCE</scope>
    <source>
        <strain evidence="1">VKM Ac-1321</strain>
    </source>
</reference>